<dbReference type="Gene3D" id="3.40.50.300">
    <property type="entry name" value="P-loop containing nucleotide triphosphate hydrolases"/>
    <property type="match status" value="1"/>
</dbReference>
<dbReference type="OrthoDB" id="5857104at2759"/>
<evidence type="ECO:0000256" key="2">
    <source>
        <dbReference type="ARBA" id="ARBA00022801"/>
    </source>
</evidence>
<reference evidence="7" key="1">
    <citation type="submission" date="2019-04" db="EMBL/GenBank/DDBJ databases">
        <title>Friends and foes A comparative genomics study of 23 Aspergillus species from section Flavi.</title>
        <authorList>
            <consortium name="DOE Joint Genome Institute"/>
            <person name="Kjaerbolling I."/>
            <person name="Vesth T."/>
            <person name="Frisvad J.C."/>
            <person name="Nybo J.L."/>
            <person name="Theobald S."/>
            <person name="Kildgaard S."/>
            <person name="Isbrandt T."/>
            <person name="Kuo A."/>
            <person name="Sato A."/>
            <person name="Lyhne E.K."/>
            <person name="Kogle M.E."/>
            <person name="Wiebenga A."/>
            <person name="Kun R.S."/>
            <person name="Lubbers R.J."/>
            <person name="Makela M.R."/>
            <person name="Barry K."/>
            <person name="Chovatia M."/>
            <person name="Clum A."/>
            <person name="Daum C."/>
            <person name="Haridas S."/>
            <person name="He G."/>
            <person name="LaButti K."/>
            <person name="Lipzen A."/>
            <person name="Mondo S."/>
            <person name="Riley R."/>
            <person name="Salamov A."/>
            <person name="Simmons B.A."/>
            <person name="Magnuson J.K."/>
            <person name="Henrissat B."/>
            <person name="Mortensen U.H."/>
            <person name="Larsen T.O."/>
            <person name="Devries R.P."/>
            <person name="Grigoriev I.V."/>
            <person name="Machida M."/>
            <person name="Baker S.E."/>
            <person name="Andersen M.R."/>
        </authorList>
    </citation>
    <scope>NUCLEOTIDE SEQUENCE</scope>
    <source>
        <strain evidence="7">CBS 117612</strain>
    </source>
</reference>
<dbReference type="InterPro" id="IPR014001">
    <property type="entry name" value="Helicase_ATP-bd"/>
</dbReference>
<protein>
    <recommendedName>
        <fullName evidence="8">SNF2 family helicase/ATPase</fullName>
    </recommendedName>
</protein>
<evidence type="ECO:0000256" key="4">
    <source>
        <dbReference type="SAM" id="MobiDB-lite"/>
    </source>
</evidence>
<dbReference type="InterPro" id="IPR049730">
    <property type="entry name" value="SNF2/RAD54-like_C"/>
</dbReference>
<feature type="domain" description="Helicase C-terminal" evidence="6">
    <location>
        <begin position="848"/>
        <end position="1004"/>
    </location>
</feature>
<name>A0A5N6XSW0_9EURO</name>
<gene>
    <name evidence="7" type="ORF">BDV24DRAFT_143874</name>
</gene>
<evidence type="ECO:0000259" key="5">
    <source>
        <dbReference type="PROSITE" id="PS51192"/>
    </source>
</evidence>
<dbReference type="Gene3D" id="3.40.50.10810">
    <property type="entry name" value="Tandem AAA-ATPase domain"/>
    <property type="match status" value="1"/>
</dbReference>
<dbReference type="PANTHER" id="PTHR10799">
    <property type="entry name" value="SNF2/RAD54 HELICASE FAMILY"/>
    <property type="match status" value="1"/>
</dbReference>
<dbReference type="EMBL" id="ML737218">
    <property type="protein sequence ID" value="KAE8335446.1"/>
    <property type="molecule type" value="Genomic_DNA"/>
</dbReference>
<dbReference type="InterPro" id="IPR000330">
    <property type="entry name" value="SNF2_N"/>
</dbReference>
<dbReference type="SUPFAM" id="SSF52540">
    <property type="entry name" value="P-loop containing nucleoside triphosphate hydrolases"/>
    <property type="match status" value="2"/>
</dbReference>
<dbReference type="SMART" id="SM00487">
    <property type="entry name" value="DEXDc"/>
    <property type="match status" value="1"/>
</dbReference>
<keyword evidence="1" id="KW-0547">Nucleotide-binding</keyword>
<keyword evidence="2" id="KW-0378">Hydrolase</keyword>
<dbReference type="Pfam" id="PF00271">
    <property type="entry name" value="Helicase_C"/>
    <property type="match status" value="1"/>
</dbReference>
<feature type="compositionally biased region" description="Basic residues" evidence="4">
    <location>
        <begin position="244"/>
        <end position="253"/>
    </location>
</feature>
<evidence type="ECO:0008006" key="8">
    <source>
        <dbReference type="Google" id="ProtNLM"/>
    </source>
</evidence>
<organism evidence="7">
    <name type="scientific">Aspergillus arachidicola</name>
    <dbReference type="NCBI Taxonomy" id="656916"/>
    <lineage>
        <taxon>Eukaryota</taxon>
        <taxon>Fungi</taxon>
        <taxon>Dikarya</taxon>
        <taxon>Ascomycota</taxon>
        <taxon>Pezizomycotina</taxon>
        <taxon>Eurotiomycetes</taxon>
        <taxon>Eurotiomycetidae</taxon>
        <taxon>Eurotiales</taxon>
        <taxon>Aspergillaceae</taxon>
        <taxon>Aspergillus</taxon>
        <taxon>Aspergillus subgen. Circumdati</taxon>
    </lineage>
</organism>
<dbReference type="Proteomes" id="UP000325558">
    <property type="component" value="Unassembled WGS sequence"/>
</dbReference>
<dbReference type="GO" id="GO:0016787">
    <property type="term" value="F:hydrolase activity"/>
    <property type="evidence" value="ECO:0007669"/>
    <property type="project" value="UniProtKB-KW"/>
</dbReference>
<feature type="region of interest" description="Disordered" evidence="4">
    <location>
        <begin position="1"/>
        <end position="123"/>
    </location>
</feature>
<dbReference type="SMART" id="SM00490">
    <property type="entry name" value="HELICc"/>
    <property type="match status" value="1"/>
</dbReference>
<feature type="domain" description="Helicase ATP-binding" evidence="5">
    <location>
        <begin position="494"/>
        <end position="661"/>
    </location>
</feature>
<evidence type="ECO:0000313" key="7">
    <source>
        <dbReference type="EMBL" id="KAE8335446.1"/>
    </source>
</evidence>
<sequence>MAPSGTQFRPPAVGPAKRAPVIDLEDDGPTYRGGSSDDDDIQMISSTDIKPSLFAKSSRNPEKVLDSPGSANSSSLDRFKEITASAVYNPSSAKRPAAQMDPVPKGTAVKKPRQDGPSRAQPVELDISSLQDIEDYQLRAKVEKMQRVIPQKSVKSCMQALLTKRGNYDDALDYLASMVEGEADGRADLSDDELALNKRASPVAPAKQQIKARGTIQNKWAAMRLDNRSTPKAPAQPSDEESKPRRRLIRGPKTRVSSPSPDRSESPPKRKPGRLVQGRKHPSPEPSEPEASMSDDSDSGVEAIAEGESALETKVLRFFNTCNVLDLADIAAITEDVAKVIISNRPFASLDEVRVVTAPTTEQTAKPKGSRGRKTPKPIGDKIVDKCMDMWVGYEAVDSLVAKCEALGKPIASEMKKWGVDIFGKRDGELELTSIDPGASHDSGIGTPASQRSEDDSDGPATGSRKSRFISQPGIMREDLKMKDYQIVGINWLSLLFEKELSCILADDMGLGKTCQVIAFLAHLYEKGIKGPHLIVVPSSTIENWLREFQKFCPTLSVMPYYAGQAERAVIRETIEDNRDSINVIVTTYTIAKAKVDAHFLRNMDFTVCVYDEGHMLKSSTSVLYEKLIRIRARFRLLLTGTPLQNNLQELASLLGFILPKVFQERKEELQNIFANKAKTVDESHSALLSAQRIERAKSMLKPFVLRRKKHQVIDLPPKVSKVEYCELNESQREIYEHEQEEVRKLLADRAAGKKTGNKSANILMKLRQAAIHPLLYRRHYKDTTLSRMAKACLKEEQWSLSNPDIIFEELQAYNDFECHTMCVNYPKSLGKFALKNNEWMDSGKIDKLCELLKRFKENGDRTLIFSQFTMVMDILEHVLENQHLGFVRLDGRTNVEDRQSILDAFHERTDIPVFLLSTKAGGAGINLACANKVVIFDSSFNPQEDVQAENRAHRVGQTREVEVIRLVTKDTIEEQIYALGQTKLALDQAVAGEDAAESKKSEEAGMKAVEDMLIAGSGGEKQGSS</sequence>
<feature type="region of interest" description="Disordered" evidence="4">
    <location>
        <begin position="433"/>
        <end position="468"/>
    </location>
</feature>
<dbReference type="PROSITE" id="PS51194">
    <property type="entry name" value="HELICASE_CTER"/>
    <property type="match status" value="1"/>
</dbReference>
<accession>A0A5N6XSW0</accession>
<dbReference type="PROSITE" id="PS51192">
    <property type="entry name" value="HELICASE_ATP_BIND_1"/>
    <property type="match status" value="1"/>
</dbReference>
<feature type="region of interest" description="Disordered" evidence="4">
    <location>
        <begin position="198"/>
        <end position="303"/>
    </location>
</feature>
<dbReference type="CDD" id="cd18793">
    <property type="entry name" value="SF2_C_SNF"/>
    <property type="match status" value="1"/>
</dbReference>
<dbReference type="CDD" id="cd17998">
    <property type="entry name" value="DEXHc_SMARCAD1"/>
    <property type="match status" value="1"/>
</dbReference>
<proteinExistence type="predicted"/>
<evidence type="ECO:0000256" key="3">
    <source>
        <dbReference type="ARBA" id="ARBA00022840"/>
    </source>
</evidence>
<feature type="compositionally biased region" description="Basic residues" evidence="4">
    <location>
        <begin position="269"/>
        <end position="281"/>
    </location>
</feature>
<dbReference type="AlphaFoldDB" id="A0A5N6XSW0"/>
<dbReference type="InterPro" id="IPR001650">
    <property type="entry name" value="Helicase_C-like"/>
</dbReference>
<keyword evidence="3" id="KW-0067">ATP-binding</keyword>
<dbReference type="GO" id="GO:0005524">
    <property type="term" value="F:ATP binding"/>
    <property type="evidence" value="ECO:0007669"/>
    <property type="project" value="InterPro"/>
</dbReference>
<dbReference type="Pfam" id="PF00176">
    <property type="entry name" value="SNF2-rel_dom"/>
    <property type="match status" value="1"/>
</dbReference>
<dbReference type="FunFam" id="3.40.50.10810:FF:000046">
    <property type="entry name" value="Putative SNF2 family helicase/ATPase"/>
    <property type="match status" value="1"/>
</dbReference>
<evidence type="ECO:0000256" key="1">
    <source>
        <dbReference type="ARBA" id="ARBA00022741"/>
    </source>
</evidence>
<evidence type="ECO:0000259" key="6">
    <source>
        <dbReference type="PROSITE" id="PS51194"/>
    </source>
</evidence>
<dbReference type="InterPro" id="IPR027417">
    <property type="entry name" value="P-loop_NTPase"/>
</dbReference>
<dbReference type="InterPro" id="IPR038718">
    <property type="entry name" value="SNF2-like_sf"/>
</dbReference>